<dbReference type="InterPro" id="IPR001128">
    <property type="entry name" value="Cyt_P450"/>
</dbReference>
<evidence type="ECO:0000256" key="1">
    <source>
        <dbReference type="ARBA" id="ARBA00001971"/>
    </source>
</evidence>
<organism evidence="15 16">
    <name type="scientific">Adiantum capillus-veneris</name>
    <name type="common">Maidenhair fern</name>
    <dbReference type="NCBI Taxonomy" id="13818"/>
    <lineage>
        <taxon>Eukaryota</taxon>
        <taxon>Viridiplantae</taxon>
        <taxon>Streptophyta</taxon>
        <taxon>Embryophyta</taxon>
        <taxon>Tracheophyta</taxon>
        <taxon>Polypodiopsida</taxon>
        <taxon>Polypodiidae</taxon>
        <taxon>Polypodiales</taxon>
        <taxon>Pteridineae</taxon>
        <taxon>Pteridaceae</taxon>
        <taxon>Vittarioideae</taxon>
        <taxon>Adiantum</taxon>
    </lineage>
</organism>
<keyword evidence="5 12" id="KW-0479">Metal-binding</keyword>
<dbReference type="Proteomes" id="UP000886520">
    <property type="component" value="Chromosome 12"/>
</dbReference>
<dbReference type="GO" id="GO:0020037">
    <property type="term" value="F:heme binding"/>
    <property type="evidence" value="ECO:0007669"/>
    <property type="project" value="InterPro"/>
</dbReference>
<dbReference type="OrthoDB" id="1055148at2759"/>
<feature type="transmembrane region" description="Helical" evidence="14">
    <location>
        <begin position="72"/>
        <end position="95"/>
    </location>
</feature>
<comment type="pathway">
    <text evidence="9">Phenylpropanoid metabolism; trans-4-coumarate biosynthesis; trans-4-coumarate from trans-cinnamate: step 1/1.</text>
</comment>
<keyword evidence="14" id="KW-1133">Transmembrane helix</keyword>
<evidence type="ECO:0000256" key="8">
    <source>
        <dbReference type="ARBA" id="ARBA00023033"/>
    </source>
</evidence>
<evidence type="ECO:0000313" key="16">
    <source>
        <dbReference type="Proteomes" id="UP000886520"/>
    </source>
</evidence>
<dbReference type="PANTHER" id="PTHR47948:SF4">
    <property type="entry name" value="TRANS-CINNAMATE 4-MONOOXYGENASE"/>
    <property type="match status" value="1"/>
</dbReference>
<dbReference type="PANTHER" id="PTHR47948">
    <property type="entry name" value="TRANS-CINNAMATE 4-MONOOXYGENASE"/>
    <property type="match status" value="1"/>
</dbReference>
<keyword evidence="6 13" id="KW-0560">Oxidoreductase</keyword>
<dbReference type="GO" id="GO:0016710">
    <property type="term" value="F:trans-cinnamate 4-monooxygenase activity"/>
    <property type="evidence" value="ECO:0007669"/>
    <property type="project" value="UniProtKB-EC"/>
</dbReference>
<evidence type="ECO:0000256" key="7">
    <source>
        <dbReference type="ARBA" id="ARBA00023004"/>
    </source>
</evidence>
<dbReference type="InterPro" id="IPR017972">
    <property type="entry name" value="Cyt_P450_CS"/>
</dbReference>
<dbReference type="Pfam" id="PF00067">
    <property type="entry name" value="p450"/>
    <property type="match status" value="1"/>
</dbReference>
<comment type="similarity">
    <text evidence="3 13">Belongs to the cytochrome P450 family.</text>
</comment>
<evidence type="ECO:0000256" key="4">
    <source>
        <dbReference type="ARBA" id="ARBA00022617"/>
    </source>
</evidence>
<name>A0A9D4UQR2_ADICA</name>
<dbReference type="PRINTS" id="PR00385">
    <property type="entry name" value="P450"/>
</dbReference>
<evidence type="ECO:0000256" key="2">
    <source>
        <dbReference type="ARBA" id="ARBA00004167"/>
    </source>
</evidence>
<dbReference type="EMBL" id="JABFUD020000012">
    <property type="protein sequence ID" value="KAI5072185.1"/>
    <property type="molecule type" value="Genomic_DNA"/>
</dbReference>
<dbReference type="EC" id="1.14.14.91" evidence="10"/>
<proteinExistence type="inferred from homology"/>
<keyword evidence="8 13" id="KW-0503">Monooxygenase</keyword>
<dbReference type="AlphaFoldDB" id="A0A9D4UQR2"/>
<comment type="caution">
    <text evidence="15">The sequence shown here is derived from an EMBL/GenBank/DDBJ whole genome shotgun (WGS) entry which is preliminary data.</text>
</comment>
<evidence type="ECO:0000256" key="13">
    <source>
        <dbReference type="RuleBase" id="RU000461"/>
    </source>
</evidence>
<protein>
    <recommendedName>
        <fullName evidence="10">trans-cinnamate 4-monooxygenase</fullName>
        <ecNumber evidence="10">1.14.14.91</ecNumber>
    </recommendedName>
</protein>
<evidence type="ECO:0000256" key="3">
    <source>
        <dbReference type="ARBA" id="ARBA00010617"/>
    </source>
</evidence>
<dbReference type="Gene3D" id="1.10.630.10">
    <property type="entry name" value="Cytochrome P450"/>
    <property type="match status" value="1"/>
</dbReference>
<sequence>MRGGRFKIGRLKHAQAWAAVSDQPENDVVHTPPRIFNAPACHSAELRIWVLELSTWVLMDSHNNVSIEAAPFINFSASSLISTSLVALVGALLLAKVVQKMRLKLPPGPFAWPIVGNFLQLRTGLTPQTLAAVAKKYGDVCLLQMGQRKVLVISSPAMAKEVLQTQGVEFGSRARNLVFDMTTGHGQDFVFADYGEHWRKMRRIATVPFFTNKVVQQSRLAWEQEIGQAISEITAMPESTTSGIIIRDRLQLMMYNIMYHMMFRRRFSGLDDPLYVQLMKHNRDNHHLAQSFKYNYGDFVPSFKPFLRGYLKDVWAANQRRLVFLRDAFLNERRKQTGQKIGVDFFLDAHLKGEISESSVLYLVQNMNVAAIDTTLWSTEWGVAELVNNPRIQRKIIDELDNVLGKGVPLTEPDLPRLPYLQAMVKEILRVHMVVPLLLPHMNLEAAKLAGYDIPAGCRVLVNAWGIANDPRYWDKLEEFNPDRFLDNNVELNGNDFRFIPFGSGRRSCPGSIIALPLLGLVLGKLLQAFEILPPPGDNKVDLSSVGSQLGLTIAKRSRVVMKPRGM</sequence>
<evidence type="ECO:0000313" key="15">
    <source>
        <dbReference type="EMBL" id="KAI5072185.1"/>
    </source>
</evidence>
<comment type="cofactor">
    <cofactor evidence="1 12">
        <name>heme</name>
        <dbReference type="ChEBI" id="CHEBI:30413"/>
    </cofactor>
</comment>
<gene>
    <name evidence="15" type="ORF">GOP47_0012291</name>
</gene>
<keyword evidence="16" id="KW-1185">Reference proteome</keyword>
<evidence type="ECO:0000256" key="5">
    <source>
        <dbReference type="ARBA" id="ARBA00022723"/>
    </source>
</evidence>
<evidence type="ECO:0000256" key="12">
    <source>
        <dbReference type="PIRSR" id="PIRSR602401-1"/>
    </source>
</evidence>
<evidence type="ECO:0000256" key="9">
    <source>
        <dbReference type="ARBA" id="ARBA00037893"/>
    </source>
</evidence>
<feature type="binding site" description="axial binding residue" evidence="12">
    <location>
        <position position="509"/>
    </location>
    <ligand>
        <name>heme</name>
        <dbReference type="ChEBI" id="CHEBI:30413"/>
    </ligand>
    <ligandPart>
        <name>Fe</name>
        <dbReference type="ChEBI" id="CHEBI:18248"/>
    </ligandPart>
</feature>
<keyword evidence="7 12" id="KW-0408">Iron</keyword>
<keyword evidence="4 12" id="KW-0349">Heme</keyword>
<reference evidence="15" key="1">
    <citation type="submission" date="2021-01" db="EMBL/GenBank/DDBJ databases">
        <title>Adiantum capillus-veneris genome.</title>
        <authorList>
            <person name="Fang Y."/>
            <person name="Liao Q."/>
        </authorList>
    </citation>
    <scope>NUCLEOTIDE SEQUENCE</scope>
    <source>
        <strain evidence="15">H3</strain>
        <tissue evidence="15">Leaf</tissue>
    </source>
</reference>
<evidence type="ECO:0000256" key="10">
    <source>
        <dbReference type="ARBA" id="ARBA00038946"/>
    </source>
</evidence>
<evidence type="ECO:0000256" key="11">
    <source>
        <dbReference type="ARBA" id="ARBA00048198"/>
    </source>
</evidence>
<dbReference type="PRINTS" id="PR00463">
    <property type="entry name" value="EP450I"/>
</dbReference>
<comment type="subcellular location">
    <subcellularLocation>
        <location evidence="2">Membrane</location>
        <topology evidence="2">Single-pass membrane protein</topology>
    </subcellularLocation>
</comment>
<accession>A0A9D4UQR2</accession>
<keyword evidence="14" id="KW-0812">Transmembrane</keyword>
<dbReference type="InterPro" id="IPR002401">
    <property type="entry name" value="Cyt_P450_E_grp-I"/>
</dbReference>
<evidence type="ECO:0000256" key="6">
    <source>
        <dbReference type="ARBA" id="ARBA00023002"/>
    </source>
</evidence>
<comment type="catalytic activity">
    <reaction evidence="11">
        <text>(E)-cinnamate + reduced [NADPH--hemoprotein reductase] + O2 = (E)-4-coumarate + oxidized [NADPH--hemoprotein reductase] + H2O + H(+)</text>
        <dbReference type="Rhea" id="RHEA:10608"/>
        <dbReference type="Rhea" id="RHEA-COMP:11964"/>
        <dbReference type="Rhea" id="RHEA-COMP:11965"/>
        <dbReference type="ChEBI" id="CHEBI:12876"/>
        <dbReference type="ChEBI" id="CHEBI:15377"/>
        <dbReference type="ChEBI" id="CHEBI:15378"/>
        <dbReference type="ChEBI" id="CHEBI:15379"/>
        <dbReference type="ChEBI" id="CHEBI:15669"/>
        <dbReference type="ChEBI" id="CHEBI:57618"/>
        <dbReference type="ChEBI" id="CHEBI:58210"/>
        <dbReference type="EC" id="1.14.14.91"/>
    </reaction>
</comment>
<evidence type="ECO:0000256" key="14">
    <source>
        <dbReference type="SAM" id="Phobius"/>
    </source>
</evidence>
<dbReference type="SUPFAM" id="SSF48264">
    <property type="entry name" value="Cytochrome P450"/>
    <property type="match status" value="1"/>
</dbReference>
<dbReference type="GO" id="GO:0005506">
    <property type="term" value="F:iron ion binding"/>
    <property type="evidence" value="ECO:0007669"/>
    <property type="project" value="InterPro"/>
</dbReference>
<keyword evidence="14" id="KW-0472">Membrane</keyword>
<dbReference type="PROSITE" id="PS00086">
    <property type="entry name" value="CYTOCHROME_P450"/>
    <property type="match status" value="1"/>
</dbReference>
<dbReference type="GO" id="GO:0016020">
    <property type="term" value="C:membrane"/>
    <property type="evidence" value="ECO:0007669"/>
    <property type="project" value="UniProtKB-SubCell"/>
</dbReference>
<dbReference type="InterPro" id="IPR036396">
    <property type="entry name" value="Cyt_P450_sf"/>
</dbReference>